<proteinExistence type="predicted"/>
<evidence type="ECO:0000313" key="1">
    <source>
        <dbReference type="EMBL" id="GFY48491.1"/>
    </source>
</evidence>
<name>A0A8X6XAU6_9ARAC</name>
<protein>
    <submittedName>
        <fullName evidence="1">Uncharacterized protein</fullName>
    </submittedName>
</protein>
<dbReference type="AlphaFoldDB" id="A0A8X6XAU6"/>
<keyword evidence="2" id="KW-1185">Reference proteome</keyword>
<sequence length="118" mass="13208">MPFSCDCPLTTHIFVLPRLKVTSIQCIKTSFLRANSLEPSTTTFPESSLQRFNTGIFLIEYAGSLQSFMIHWRKGLKTISSEVTSTSSRVKLRSSTVCKSSRGFQKVPSQDIVMVAVR</sequence>
<evidence type="ECO:0000313" key="2">
    <source>
        <dbReference type="Proteomes" id="UP000886998"/>
    </source>
</evidence>
<comment type="caution">
    <text evidence="1">The sequence shown here is derived from an EMBL/GenBank/DDBJ whole genome shotgun (WGS) entry which is preliminary data.</text>
</comment>
<dbReference type="Proteomes" id="UP000886998">
    <property type="component" value="Unassembled WGS sequence"/>
</dbReference>
<accession>A0A8X6XAU6</accession>
<organism evidence="1 2">
    <name type="scientific">Trichonephila inaurata madagascariensis</name>
    <dbReference type="NCBI Taxonomy" id="2747483"/>
    <lineage>
        <taxon>Eukaryota</taxon>
        <taxon>Metazoa</taxon>
        <taxon>Ecdysozoa</taxon>
        <taxon>Arthropoda</taxon>
        <taxon>Chelicerata</taxon>
        <taxon>Arachnida</taxon>
        <taxon>Araneae</taxon>
        <taxon>Araneomorphae</taxon>
        <taxon>Entelegynae</taxon>
        <taxon>Araneoidea</taxon>
        <taxon>Nephilidae</taxon>
        <taxon>Trichonephila</taxon>
        <taxon>Trichonephila inaurata</taxon>
    </lineage>
</organism>
<reference evidence="1" key="1">
    <citation type="submission" date="2020-08" db="EMBL/GenBank/DDBJ databases">
        <title>Multicomponent nature underlies the extraordinary mechanical properties of spider dragline silk.</title>
        <authorList>
            <person name="Kono N."/>
            <person name="Nakamura H."/>
            <person name="Mori M."/>
            <person name="Yoshida Y."/>
            <person name="Ohtoshi R."/>
            <person name="Malay A.D."/>
            <person name="Moran D.A.P."/>
            <person name="Tomita M."/>
            <person name="Numata K."/>
            <person name="Arakawa K."/>
        </authorList>
    </citation>
    <scope>NUCLEOTIDE SEQUENCE</scope>
</reference>
<gene>
    <name evidence="1" type="ORF">TNIN_456291</name>
</gene>
<dbReference type="EMBL" id="BMAV01006497">
    <property type="protein sequence ID" value="GFY48491.1"/>
    <property type="molecule type" value="Genomic_DNA"/>
</dbReference>